<sequence length="257" mass="29221">MDPSPVLLCSHCDFATGKERKMSKHMRKKHPGVEDVEIVMEIMPKVETSDTFNGIMPDPVTKAPKKRKIYEPSITMQDIPTFVKSEVPKIASKKKDIASPLEIHSSINNVGKSKKMSKNKKLAPSDYETVPHNSSSDKEEIPVTQLGHEKTFQNSYDVTPLTETQFGQKVAYRNGSVDTHTMTFTCPFCKSAKNQFPSLKALSAHKKTHHKEIVLNCFFCDFSSTVLRKWNKHLRKDHCENIDPLLKFLNLYIQQGN</sequence>
<evidence type="ECO:0000313" key="3">
    <source>
        <dbReference type="EMBL" id="RUS85208.1"/>
    </source>
</evidence>
<comment type="caution">
    <text evidence="3">The sequence shown here is derived from an EMBL/GenBank/DDBJ whole genome shotgun (WGS) entry which is preliminary data.</text>
</comment>
<gene>
    <name evidence="3" type="ORF">EGW08_007034</name>
</gene>
<evidence type="ECO:0000259" key="2">
    <source>
        <dbReference type="SMART" id="SM00355"/>
    </source>
</evidence>
<feature type="domain" description="C2H2-type" evidence="2">
    <location>
        <begin position="184"/>
        <end position="209"/>
    </location>
</feature>
<accession>A0A433TUN5</accession>
<evidence type="ECO:0000313" key="4">
    <source>
        <dbReference type="Proteomes" id="UP000271974"/>
    </source>
</evidence>
<dbReference type="EMBL" id="RQTK01000178">
    <property type="protein sequence ID" value="RUS85208.1"/>
    <property type="molecule type" value="Genomic_DNA"/>
</dbReference>
<evidence type="ECO:0000256" key="1">
    <source>
        <dbReference type="SAM" id="MobiDB-lite"/>
    </source>
</evidence>
<dbReference type="SMART" id="SM00355">
    <property type="entry name" value="ZnF_C2H2"/>
    <property type="match status" value="3"/>
</dbReference>
<dbReference type="OrthoDB" id="10562820at2759"/>
<dbReference type="Proteomes" id="UP000271974">
    <property type="component" value="Unassembled WGS sequence"/>
</dbReference>
<keyword evidence="4" id="KW-1185">Reference proteome</keyword>
<name>A0A433TUN5_ELYCH</name>
<feature type="region of interest" description="Disordered" evidence="1">
    <location>
        <begin position="111"/>
        <end position="140"/>
    </location>
</feature>
<dbReference type="AlphaFoldDB" id="A0A433TUN5"/>
<protein>
    <recommendedName>
        <fullName evidence="2">C2H2-type domain-containing protein</fullName>
    </recommendedName>
</protein>
<proteinExistence type="predicted"/>
<feature type="domain" description="C2H2-type" evidence="2">
    <location>
        <begin position="7"/>
        <end position="30"/>
    </location>
</feature>
<feature type="compositionally biased region" description="Basic residues" evidence="1">
    <location>
        <begin position="112"/>
        <end position="121"/>
    </location>
</feature>
<dbReference type="Gene3D" id="3.30.160.60">
    <property type="entry name" value="Classic Zinc Finger"/>
    <property type="match status" value="1"/>
</dbReference>
<dbReference type="InterPro" id="IPR013087">
    <property type="entry name" value="Znf_C2H2_type"/>
</dbReference>
<feature type="domain" description="C2H2-type" evidence="2">
    <location>
        <begin position="215"/>
        <end position="238"/>
    </location>
</feature>
<organism evidence="3 4">
    <name type="scientific">Elysia chlorotica</name>
    <name type="common">Eastern emerald elysia</name>
    <name type="synonym">Sea slug</name>
    <dbReference type="NCBI Taxonomy" id="188477"/>
    <lineage>
        <taxon>Eukaryota</taxon>
        <taxon>Metazoa</taxon>
        <taxon>Spiralia</taxon>
        <taxon>Lophotrochozoa</taxon>
        <taxon>Mollusca</taxon>
        <taxon>Gastropoda</taxon>
        <taxon>Heterobranchia</taxon>
        <taxon>Euthyneura</taxon>
        <taxon>Panpulmonata</taxon>
        <taxon>Sacoglossa</taxon>
        <taxon>Placobranchoidea</taxon>
        <taxon>Plakobranchidae</taxon>
        <taxon>Elysia</taxon>
    </lineage>
</organism>
<reference evidence="3 4" key="1">
    <citation type="submission" date="2019-01" db="EMBL/GenBank/DDBJ databases">
        <title>A draft genome assembly of the solar-powered sea slug Elysia chlorotica.</title>
        <authorList>
            <person name="Cai H."/>
            <person name="Li Q."/>
            <person name="Fang X."/>
            <person name="Li J."/>
            <person name="Curtis N.E."/>
            <person name="Altenburger A."/>
            <person name="Shibata T."/>
            <person name="Feng M."/>
            <person name="Maeda T."/>
            <person name="Schwartz J.A."/>
            <person name="Shigenobu S."/>
            <person name="Lundholm N."/>
            <person name="Nishiyama T."/>
            <person name="Yang H."/>
            <person name="Hasebe M."/>
            <person name="Li S."/>
            <person name="Pierce S.K."/>
            <person name="Wang J."/>
        </authorList>
    </citation>
    <scope>NUCLEOTIDE SEQUENCE [LARGE SCALE GENOMIC DNA]</scope>
    <source>
        <strain evidence="3">EC2010</strain>
        <tissue evidence="3">Whole organism of an adult</tissue>
    </source>
</reference>
<feature type="non-terminal residue" evidence="3">
    <location>
        <position position="257"/>
    </location>
</feature>